<accession>A0AAW4L4R2</accession>
<comment type="caution">
    <text evidence="1">The sequence shown here is derived from an EMBL/GenBank/DDBJ whole genome shotgun (WGS) entry which is preliminary data.</text>
</comment>
<proteinExistence type="predicted"/>
<protein>
    <submittedName>
        <fullName evidence="1">Uncharacterized protein</fullName>
    </submittedName>
</protein>
<dbReference type="Proteomes" id="UP000811899">
    <property type="component" value="Unassembled WGS sequence"/>
</dbReference>
<sequence length="379" mass="43999">MKALHLALTPLAGSPIRIVNALNRHTGISARLVVLNPVAYGTRVFENDLTWIPNDEDILALIETADILHFHHWMDLADNPFHFDFGRMVARGAKVVRHFHSTANFIANNNKEILDQIKDDPFPKIVIAQHQERYYPHARLVPNIVPLSAEEYTPLTRKPAEPSIFFAPSSPRSAWYSYDPLLRWDTKGAPEIMRLLDRVKSQFCAVTVRVRQNIPHDQCLRERRQSHISVDDIVTGGYHLSSLEGLSQGIPTFAWLDGRIQKVLHELTGADELPWLNFHLEDAEQAFSALLHDPDLRTSIGKLSRAWMEKYWSEPEMIQHYVSVYHDLYENPESFLEPRFNLNCKKTYWFVQQKDDLEWTTRAKRNMPFLKKISKRFSL</sequence>
<dbReference type="RefSeq" id="WP_214171308.1">
    <property type="nucleotide sequence ID" value="NZ_JAHCVJ010000003.1"/>
</dbReference>
<evidence type="ECO:0000313" key="2">
    <source>
        <dbReference type="Proteomes" id="UP000811899"/>
    </source>
</evidence>
<keyword evidence="2" id="KW-1185">Reference proteome</keyword>
<gene>
    <name evidence="1" type="ORF">KI809_09550</name>
</gene>
<reference evidence="1 2" key="1">
    <citation type="submission" date="2021-05" db="EMBL/GenBank/DDBJ databases">
        <title>The draft genome of Geobacter pelophilus DSM 12255.</title>
        <authorList>
            <person name="Xu Z."/>
            <person name="Masuda Y."/>
            <person name="Itoh H."/>
            <person name="Senoo K."/>
        </authorList>
    </citation>
    <scope>NUCLEOTIDE SEQUENCE [LARGE SCALE GENOMIC DNA]</scope>
    <source>
        <strain evidence="1 2">DSM 12255</strain>
    </source>
</reference>
<dbReference type="SUPFAM" id="SSF53756">
    <property type="entry name" value="UDP-Glycosyltransferase/glycogen phosphorylase"/>
    <property type="match status" value="1"/>
</dbReference>
<dbReference type="EMBL" id="JAHCVJ010000003">
    <property type="protein sequence ID" value="MBT0664542.1"/>
    <property type="molecule type" value="Genomic_DNA"/>
</dbReference>
<evidence type="ECO:0000313" key="1">
    <source>
        <dbReference type="EMBL" id="MBT0664542.1"/>
    </source>
</evidence>
<organism evidence="1 2">
    <name type="scientific">Geoanaerobacter pelophilus</name>
    <dbReference type="NCBI Taxonomy" id="60036"/>
    <lineage>
        <taxon>Bacteria</taxon>
        <taxon>Pseudomonadati</taxon>
        <taxon>Thermodesulfobacteriota</taxon>
        <taxon>Desulfuromonadia</taxon>
        <taxon>Geobacterales</taxon>
        <taxon>Geobacteraceae</taxon>
        <taxon>Geoanaerobacter</taxon>
    </lineage>
</organism>
<name>A0AAW4L4R2_9BACT</name>
<dbReference type="AlphaFoldDB" id="A0AAW4L4R2"/>